<dbReference type="EMBL" id="CP012333">
    <property type="protein sequence ID" value="AKU97464.1"/>
    <property type="molecule type" value="Genomic_DNA"/>
</dbReference>
<dbReference type="Proteomes" id="UP000064967">
    <property type="component" value="Chromosome"/>
</dbReference>
<proteinExistence type="predicted"/>
<name>A0A0K1PWE6_9BACT</name>
<dbReference type="AlphaFoldDB" id="A0A0K1PWE6"/>
<keyword evidence="2" id="KW-1185">Reference proteome</keyword>
<organism evidence="1 2">
    <name type="scientific">Labilithrix luteola</name>
    <dbReference type="NCBI Taxonomy" id="1391654"/>
    <lineage>
        <taxon>Bacteria</taxon>
        <taxon>Pseudomonadati</taxon>
        <taxon>Myxococcota</taxon>
        <taxon>Polyangia</taxon>
        <taxon>Polyangiales</taxon>
        <taxon>Labilitrichaceae</taxon>
        <taxon>Labilithrix</taxon>
    </lineage>
</organism>
<reference evidence="1 2" key="1">
    <citation type="submission" date="2015-08" db="EMBL/GenBank/DDBJ databases">
        <authorList>
            <person name="Babu N.S."/>
            <person name="Beckwith C.J."/>
            <person name="Beseler K.G."/>
            <person name="Brison A."/>
            <person name="Carone J.V."/>
            <person name="Caskin T.P."/>
            <person name="Diamond M."/>
            <person name="Durham M.E."/>
            <person name="Foxe J.M."/>
            <person name="Go M."/>
            <person name="Henderson B.A."/>
            <person name="Jones I.B."/>
            <person name="McGettigan J.A."/>
            <person name="Micheletti S.J."/>
            <person name="Nasrallah M.E."/>
            <person name="Ortiz D."/>
            <person name="Piller C.R."/>
            <person name="Privatt S.R."/>
            <person name="Schneider S.L."/>
            <person name="Sharp S."/>
            <person name="Smith T.C."/>
            <person name="Stanton J.D."/>
            <person name="Ullery H.E."/>
            <person name="Wilson R.J."/>
            <person name="Serrano M.G."/>
            <person name="Buck G."/>
            <person name="Lee V."/>
            <person name="Wang Y."/>
            <person name="Carvalho R."/>
            <person name="Voegtly L."/>
            <person name="Shi R."/>
            <person name="Duckworth R."/>
            <person name="Johnson A."/>
            <person name="Loviza R."/>
            <person name="Walstead R."/>
            <person name="Shah Z."/>
            <person name="Kiflezghi M."/>
            <person name="Wade K."/>
            <person name="Ball S.L."/>
            <person name="Bradley K.W."/>
            <person name="Asai D.J."/>
            <person name="Bowman C.A."/>
            <person name="Russell D.A."/>
            <person name="Pope W.H."/>
            <person name="Jacobs-Sera D."/>
            <person name="Hendrix R.W."/>
            <person name="Hatfull G.F."/>
        </authorList>
    </citation>
    <scope>NUCLEOTIDE SEQUENCE [LARGE SCALE GENOMIC DNA]</scope>
    <source>
        <strain evidence="1 2">DSM 27648</strain>
    </source>
</reference>
<dbReference type="InterPro" id="IPR017853">
    <property type="entry name" value="GH"/>
</dbReference>
<dbReference type="RefSeq" id="WP_146648591.1">
    <property type="nucleotide sequence ID" value="NZ_CP012333.1"/>
</dbReference>
<gene>
    <name evidence="1" type="ORF">AKJ09_04128</name>
</gene>
<dbReference type="SUPFAM" id="SSF51445">
    <property type="entry name" value="(Trans)glycosidases"/>
    <property type="match status" value="1"/>
</dbReference>
<evidence type="ECO:0008006" key="3">
    <source>
        <dbReference type="Google" id="ProtNLM"/>
    </source>
</evidence>
<evidence type="ECO:0000313" key="2">
    <source>
        <dbReference type="Proteomes" id="UP000064967"/>
    </source>
</evidence>
<dbReference type="PATRIC" id="fig|1391654.3.peg.4185"/>
<dbReference type="OrthoDB" id="9803892at2"/>
<dbReference type="KEGG" id="llu:AKJ09_04128"/>
<sequence length="388" mass="43824">MIRSTRDGRAPLFGSMFLGGFECSCHLRRDGTRRDLAASTRHLELVDGDYARLAAVGSRAARDGVSWVRAARSGDGYDFSFAKPMVRAAERHRIQVIWDLMHFGWPHDVDPFAPSFASRFARYARAFVEWLGSETDSTPMLAPVNEMSFLAWAGGDVAYMNPFETGRGVELKTQLVRATIETIEEIRAVCPRARFLTPDPIIHVLPFPDHPDNHARARAENASQYQAWDMLIGRAWPSLGGDPKYLDVLGVNFYPHNQFTVDRTTVFRGGQGYKPLSAMLLEVWERYRRPMIVSETGTEDDERAPWLAYVADECITAIEAGCDLHGITIYPIVSHPGWDDDRHCHNGLWDYADDKGERPVHEPLRAEMEKQRTRLEAARARKFSANGG</sequence>
<dbReference type="Gene3D" id="3.20.20.80">
    <property type="entry name" value="Glycosidases"/>
    <property type="match status" value="1"/>
</dbReference>
<accession>A0A0K1PWE6</accession>
<protein>
    <recommendedName>
        <fullName evidence="3">Beta-glucosidase</fullName>
    </recommendedName>
</protein>
<evidence type="ECO:0000313" key="1">
    <source>
        <dbReference type="EMBL" id="AKU97464.1"/>
    </source>
</evidence>
<dbReference type="STRING" id="1391654.AKJ09_04128"/>